<sequence length="135" mass="14573">MIDLTTISLDEFLCTSNQENLPASDSSFDEIGNSITALVGSIIRRLSADYAIHELNSGSAGDVLLLYNGEAVGCYWGDLLAISHHHTGQKLSVPLIIEGIKGRGMPGKRKVSEAGKRALTLAWNVANRIEPDPWP</sequence>
<proteinExistence type="predicted"/>
<evidence type="ECO:0000313" key="1">
    <source>
        <dbReference type="EMBL" id="MBB2158017.1"/>
    </source>
</evidence>
<dbReference type="EMBL" id="JABEQG010000053">
    <property type="protein sequence ID" value="MBB2158017.1"/>
    <property type="molecule type" value="Genomic_DNA"/>
</dbReference>
<evidence type="ECO:0000313" key="2">
    <source>
        <dbReference type="Proteomes" id="UP000550787"/>
    </source>
</evidence>
<dbReference type="Proteomes" id="UP000550787">
    <property type="component" value="Unassembled WGS sequence"/>
</dbReference>
<protein>
    <submittedName>
        <fullName evidence="1">Uncharacterized protein</fullName>
    </submittedName>
</protein>
<dbReference type="AlphaFoldDB" id="A0A7W4I8A6"/>
<comment type="caution">
    <text evidence="1">The sequence shown here is derived from an EMBL/GenBank/DDBJ whole genome shotgun (WGS) entry which is preliminary data.</text>
</comment>
<name>A0A7W4I8A6_GLUDI</name>
<organism evidence="1 2">
    <name type="scientific">Gluconacetobacter diazotrophicus</name>
    <name type="common">Acetobacter diazotrophicus</name>
    <dbReference type="NCBI Taxonomy" id="33996"/>
    <lineage>
        <taxon>Bacteria</taxon>
        <taxon>Pseudomonadati</taxon>
        <taxon>Pseudomonadota</taxon>
        <taxon>Alphaproteobacteria</taxon>
        <taxon>Acetobacterales</taxon>
        <taxon>Acetobacteraceae</taxon>
        <taxon>Gluconacetobacter</taxon>
    </lineage>
</organism>
<reference evidence="1 2" key="1">
    <citation type="submission" date="2020-04" db="EMBL/GenBank/DDBJ databases">
        <title>Description of novel Gluconacetobacter.</title>
        <authorList>
            <person name="Sombolestani A."/>
        </authorList>
    </citation>
    <scope>NUCLEOTIDE SEQUENCE [LARGE SCALE GENOMIC DNA]</scope>
    <source>
        <strain evidence="1 2">LMG 7603</strain>
    </source>
</reference>
<dbReference type="RefSeq" id="WP_183116488.1">
    <property type="nucleotide sequence ID" value="NZ_JABEQG010000053.1"/>
</dbReference>
<gene>
    <name evidence="1" type="ORF">HLH33_17240</name>
</gene>
<accession>A0A7W4I8A6</accession>